<dbReference type="InterPro" id="IPR004316">
    <property type="entry name" value="SWEET_rpt"/>
</dbReference>
<feature type="transmembrane region" description="Helical" evidence="9">
    <location>
        <begin position="192"/>
        <end position="213"/>
    </location>
</feature>
<dbReference type="GO" id="GO:0012505">
    <property type="term" value="C:endomembrane system"/>
    <property type="evidence" value="ECO:0007669"/>
    <property type="project" value="UniProtKB-SubCell"/>
</dbReference>
<reference evidence="10" key="1">
    <citation type="submission" date="2020-06" db="EMBL/GenBank/DDBJ databases">
        <authorList>
            <person name="Li T."/>
            <person name="Hu X."/>
            <person name="Zhang T."/>
            <person name="Song X."/>
            <person name="Zhang H."/>
            <person name="Dai N."/>
            <person name="Sheng W."/>
            <person name="Hou X."/>
            <person name="Wei L."/>
        </authorList>
    </citation>
    <scope>NUCLEOTIDE SEQUENCE</scope>
    <source>
        <strain evidence="10">3651</strain>
        <tissue evidence="10">Leaf</tissue>
    </source>
</reference>
<reference evidence="10" key="2">
    <citation type="journal article" date="2024" name="Plant">
        <title>Genomic evolution and insights into agronomic trait innovations of Sesamum species.</title>
        <authorList>
            <person name="Miao H."/>
            <person name="Wang L."/>
            <person name="Qu L."/>
            <person name="Liu H."/>
            <person name="Sun Y."/>
            <person name="Le M."/>
            <person name="Wang Q."/>
            <person name="Wei S."/>
            <person name="Zheng Y."/>
            <person name="Lin W."/>
            <person name="Duan Y."/>
            <person name="Cao H."/>
            <person name="Xiong S."/>
            <person name="Wang X."/>
            <person name="Wei L."/>
            <person name="Li C."/>
            <person name="Ma Q."/>
            <person name="Ju M."/>
            <person name="Zhao R."/>
            <person name="Li G."/>
            <person name="Mu C."/>
            <person name="Tian Q."/>
            <person name="Mei H."/>
            <person name="Zhang T."/>
            <person name="Gao T."/>
            <person name="Zhang H."/>
        </authorList>
    </citation>
    <scope>NUCLEOTIDE SEQUENCE</scope>
    <source>
        <strain evidence="10">3651</strain>
    </source>
</reference>
<feature type="transmembrane region" description="Helical" evidence="9">
    <location>
        <begin position="219"/>
        <end position="241"/>
    </location>
</feature>
<keyword evidence="8 9" id="KW-0472">Membrane</keyword>
<gene>
    <name evidence="10" type="ORF">Salat_2492200</name>
</gene>
<sequence>MKRQFVDPDYSRLFSLPLLSVIFVSTKMQGEELTRFVIGVIGNVISGLLFLSPMPTFWRIHKKRSTEAFHPYPYLASVMNCILWIFYGLPMVHPNSVLVVTINSAGLFLQLCYLTIFFCYTNKKNRGIIVLLLLAEAALFAGIVVVTLVCFHTHVKRSMFVGIVCIVFGIIMYGSPLSIVAKVVRTKSAEFLPFWLCLAGFANGLVWFAYANLYTFDLYIAIGNGVGGLLGLLQLLVYGFYTFRTWRIGPVHNHVKPGDVQLQNVAANRPSV</sequence>
<dbReference type="FunFam" id="1.20.1280.290:FF:000001">
    <property type="entry name" value="Bidirectional sugar transporter SWEET"/>
    <property type="match status" value="1"/>
</dbReference>
<evidence type="ECO:0000313" key="11">
    <source>
        <dbReference type="Proteomes" id="UP001293254"/>
    </source>
</evidence>
<accession>A0AAE1XS98</accession>
<evidence type="ECO:0000256" key="6">
    <source>
        <dbReference type="ARBA" id="ARBA00022737"/>
    </source>
</evidence>
<dbReference type="Proteomes" id="UP001293254">
    <property type="component" value="Unassembled WGS sequence"/>
</dbReference>
<evidence type="ECO:0000256" key="4">
    <source>
        <dbReference type="ARBA" id="ARBA00022597"/>
    </source>
</evidence>
<dbReference type="GO" id="GO:0005886">
    <property type="term" value="C:plasma membrane"/>
    <property type="evidence" value="ECO:0007669"/>
    <property type="project" value="UniProtKB-SubCell"/>
</dbReference>
<dbReference type="Gene3D" id="1.20.1280.290">
    <property type="match status" value="2"/>
</dbReference>
<keyword evidence="11" id="KW-1185">Reference proteome</keyword>
<evidence type="ECO:0000256" key="1">
    <source>
        <dbReference type="ARBA" id="ARBA00004127"/>
    </source>
</evidence>
<keyword evidence="5 9" id="KW-0812">Transmembrane</keyword>
<keyword evidence="6" id="KW-0677">Repeat</keyword>
<comment type="similarity">
    <text evidence="2 9">Belongs to the SWEET sugar transporter family.</text>
</comment>
<dbReference type="GO" id="GO:0051119">
    <property type="term" value="F:sugar transmembrane transporter activity"/>
    <property type="evidence" value="ECO:0007669"/>
    <property type="project" value="InterPro"/>
</dbReference>
<evidence type="ECO:0000256" key="7">
    <source>
        <dbReference type="ARBA" id="ARBA00022989"/>
    </source>
</evidence>
<comment type="function">
    <text evidence="9">Mediates both low-affinity uptake and efflux of sugar across the membrane.</text>
</comment>
<feature type="transmembrane region" description="Helical" evidence="9">
    <location>
        <begin position="40"/>
        <end position="60"/>
    </location>
</feature>
<name>A0AAE1XS98_9LAMI</name>
<dbReference type="AlphaFoldDB" id="A0AAE1XS98"/>
<dbReference type="PANTHER" id="PTHR10791">
    <property type="entry name" value="RAG1-ACTIVATING PROTEIN 1"/>
    <property type="match status" value="1"/>
</dbReference>
<evidence type="ECO:0000256" key="8">
    <source>
        <dbReference type="ARBA" id="ARBA00023136"/>
    </source>
</evidence>
<comment type="subcellular location">
    <subcellularLocation>
        <location evidence="9">Cell membrane</location>
        <topology evidence="9">Multi-pass membrane protein</topology>
    </subcellularLocation>
    <subcellularLocation>
        <location evidence="1">Endomembrane system</location>
        <topology evidence="1">Multi-pass membrane protein</topology>
    </subcellularLocation>
</comment>
<evidence type="ECO:0000256" key="9">
    <source>
        <dbReference type="RuleBase" id="RU910715"/>
    </source>
</evidence>
<evidence type="ECO:0000256" key="3">
    <source>
        <dbReference type="ARBA" id="ARBA00022448"/>
    </source>
</evidence>
<comment type="caution">
    <text evidence="10">The sequence shown here is derived from an EMBL/GenBank/DDBJ whole genome shotgun (WGS) entry which is preliminary data.</text>
</comment>
<dbReference type="InterPro" id="IPR047664">
    <property type="entry name" value="SWEET"/>
</dbReference>
<feature type="transmembrane region" description="Helical" evidence="9">
    <location>
        <begin position="127"/>
        <end position="154"/>
    </location>
</feature>
<evidence type="ECO:0000313" key="10">
    <source>
        <dbReference type="EMBL" id="KAK4416667.1"/>
    </source>
</evidence>
<protein>
    <recommendedName>
        <fullName evidence="9">Bidirectional sugar transporter SWEET</fullName>
    </recommendedName>
</protein>
<evidence type="ECO:0000256" key="5">
    <source>
        <dbReference type="ARBA" id="ARBA00022692"/>
    </source>
</evidence>
<dbReference type="Pfam" id="PF03083">
    <property type="entry name" value="MtN3_slv"/>
    <property type="match status" value="2"/>
</dbReference>
<keyword evidence="7 9" id="KW-1133">Transmembrane helix</keyword>
<feature type="transmembrane region" description="Helical" evidence="9">
    <location>
        <begin position="96"/>
        <end position="120"/>
    </location>
</feature>
<organism evidence="10 11">
    <name type="scientific">Sesamum alatum</name>
    <dbReference type="NCBI Taxonomy" id="300844"/>
    <lineage>
        <taxon>Eukaryota</taxon>
        <taxon>Viridiplantae</taxon>
        <taxon>Streptophyta</taxon>
        <taxon>Embryophyta</taxon>
        <taxon>Tracheophyta</taxon>
        <taxon>Spermatophyta</taxon>
        <taxon>Magnoliopsida</taxon>
        <taxon>eudicotyledons</taxon>
        <taxon>Gunneridae</taxon>
        <taxon>Pentapetalae</taxon>
        <taxon>asterids</taxon>
        <taxon>lamiids</taxon>
        <taxon>Lamiales</taxon>
        <taxon>Pedaliaceae</taxon>
        <taxon>Sesamum</taxon>
    </lineage>
</organism>
<keyword evidence="3 9" id="KW-0813">Transport</keyword>
<evidence type="ECO:0000256" key="2">
    <source>
        <dbReference type="ARBA" id="ARBA00007809"/>
    </source>
</evidence>
<dbReference type="FunFam" id="1.20.1280.290:FF:000002">
    <property type="entry name" value="Bidirectional sugar transporter SWEET"/>
    <property type="match status" value="1"/>
</dbReference>
<proteinExistence type="inferred from homology"/>
<keyword evidence="4 9" id="KW-0762">Sugar transport</keyword>
<feature type="transmembrane region" description="Helical" evidence="9">
    <location>
        <begin position="160"/>
        <end position="180"/>
    </location>
</feature>
<dbReference type="PANTHER" id="PTHR10791:SF236">
    <property type="entry name" value="BIDIRECTIONAL SUGAR TRANSPORTER SWEET8"/>
    <property type="match status" value="1"/>
</dbReference>
<dbReference type="EMBL" id="JACGWO010000010">
    <property type="protein sequence ID" value="KAK4416667.1"/>
    <property type="molecule type" value="Genomic_DNA"/>
</dbReference>
<dbReference type="GO" id="GO:0051260">
    <property type="term" value="P:protein homooligomerization"/>
    <property type="evidence" value="ECO:0007669"/>
    <property type="project" value="UniProtKB-ARBA"/>
</dbReference>
<feature type="transmembrane region" description="Helical" evidence="9">
    <location>
        <begin position="72"/>
        <end position="90"/>
    </location>
</feature>